<dbReference type="EMBL" id="RRYP01014793">
    <property type="protein sequence ID" value="TNV75800.1"/>
    <property type="molecule type" value="Genomic_DNA"/>
</dbReference>
<accession>A0A8J8SZ00</accession>
<evidence type="ECO:0000313" key="2">
    <source>
        <dbReference type="Proteomes" id="UP000785679"/>
    </source>
</evidence>
<sequence length="195" mass="22091">MIKLGPQFSSPLTSNWKEVTCSGTITLQSHTSTLRQLSMWIPRETERKSLLMRPWDCTGGLLTQKIPAIEFCTQLPLGQTYNLTELLKNARDPASGVSTYKGMTALPWTGGFQLHWFVMRAVDAQGKEIIENLYFCPKSLNFKYLIIEGAPEIFYSENGFVEMEFTDADFAPWESCSSVNEDDGRQIETLVGLRF</sequence>
<name>A0A8J8SZ00_HALGN</name>
<dbReference type="Proteomes" id="UP000785679">
    <property type="component" value="Unassembled WGS sequence"/>
</dbReference>
<dbReference type="AlphaFoldDB" id="A0A8J8SZ00"/>
<comment type="caution">
    <text evidence="1">The sequence shown here is derived from an EMBL/GenBank/DDBJ whole genome shotgun (WGS) entry which is preliminary data.</text>
</comment>
<gene>
    <name evidence="1" type="ORF">FGO68_gene15248</name>
</gene>
<proteinExistence type="predicted"/>
<evidence type="ECO:0000313" key="1">
    <source>
        <dbReference type="EMBL" id="TNV75800.1"/>
    </source>
</evidence>
<organism evidence="1 2">
    <name type="scientific">Halteria grandinella</name>
    <dbReference type="NCBI Taxonomy" id="5974"/>
    <lineage>
        <taxon>Eukaryota</taxon>
        <taxon>Sar</taxon>
        <taxon>Alveolata</taxon>
        <taxon>Ciliophora</taxon>
        <taxon>Intramacronucleata</taxon>
        <taxon>Spirotrichea</taxon>
        <taxon>Stichotrichia</taxon>
        <taxon>Sporadotrichida</taxon>
        <taxon>Halteriidae</taxon>
        <taxon>Halteria</taxon>
    </lineage>
</organism>
<keyword evidence="2" id="KW-1185">Reference proteome</keyword>
<protein>
    <submittedName>
        <fullName evidence="1">Uncharacterized protein</fullName>
    </submittedName>
</protein>
<reference evidence="1" key="1">
    <citation type="submission" date="2019-06" db="EMBL/GenBank/DDBJ databases">
        <authorList>
            <person name="Zheng W."/>
        </authorList>
    </citation>
    <scope>NUCLEOTIDE SEQUENCE</scope>
    <source>
        <strain evidence="1">QDHG01</strain>
    </source>
</reference>